<comment type="function">
    <text evidence="5">Responsible for synthesis of pseudouridine from uracil at positions 1911, 1915 and 1917 in 23S ribosomal RNA.</text>
</comment>
<dbReference type="GO" id="GO:0003723">
    <property type="term" value="F:RNA binding"/>
    <property type="evidence" value="ECO:0007669"/>
    <property type="project" value="UniProtKB-KW"/>
</dbReference>
<dbReference type="SUPFAM" id="SSF55120">
    <property type="entry name" value="Pseudouridine synthase"/>
    <property type="match status" value="1"/>
</dbReference>
<dbReference type="NCBIfam" id="NF008385">
    <property type="entry name" value="PRK11180.1"/>
    <property type="match status" value="1"/>
</dbReference>
<organism evidence="10 11">
    <name type="scientific">Hydrogenovibrio crunogenus</name>
    <dbReference type="NCBI Taxonomy" id="39765"/>
    <lineage>
        <taxon>Bacteria</taxon>
        <taxon>Pseudomonadati</taxon>
        <taxon>Pseudomonadota</taxon>
        <taxon>Gammaproteobacteria</taxon>
        <taxon>Thiotrichales</taxon>
        <taxon>Piscirickettsiaceae</taxon>
        <taxon>Hydrogenovibrio</taxon>
    </lineage>
</organism>
<evidence type="ECO:0000256" key="7">
    <source>
        <dbReference type="PROSITE-ProRule" id="PRU00182"/>
    </source>
</evidence>
<dbReference type="Pfam" id="PF01479">
    <property type="entry name" value="S4"/>
    <property type="match status" value="1"/>
</dbReference>
<dbReference type="SUPFAM" id="SSF55174">
    <property type="entry name" value="Alpha-L RNA-binding motif"/>
    <property type="match status" value="1"/>
</dbReference>
<dbReference type="Pfam" id="PF00849">
    <property type="entry name" value="PseudoU_synth_2"/>
    <property type="match status" value="1"/>
</dbReference>
<evidence type="ECO:0000256" key="4">
    <source>
        <dbReference type="ARBA" id="ARBA00036882"/>
    </source>
</evidence>
<dbReference type="InterPro" id="IPR020103">
    <property type="entry name" value="PsdUridine_synth_cat_dom_sf"/>
</dbReference>
<sequence length="352" mass="39949">MSSQRLEARIPTDKMGQRLDAVLAELFSDYSRNRIQDWIRAGQVTLDGVAHKKPNFKVFGDESVVLLAEIEDEVSYQAQDIPIDVVYEDDDILVINKSAGLVVHPGAGNPDGTLLNALLFHYEAIREVPRAGIVHRLDKDTSGLMVVAKNVPAQTHLVEQLQEHDVERVYDAIVVGKMISGGTISKPIGRHPTDRKRMAVLTVGGKSATSHYRVLERFREHTRVRVKLETGRTHQIRVHMAYLGFPLIGDPVYGGRLRIPQQMMSEFADYLRGFKRQALHAGQLSLTHPRTGKTMKWKVSMPDDMLELIDILRDDMEDFQAMKHEDYMGYDEYDYDDGVEVEWVTDADIPQE</sequence>
<protein>
    <recommendedName>
        <fullName evidence="8">Pseudouridine synthase</fullName>
        <ecNumber evidence="8">5.4.99.-</ecNumber>
    </recommendedName>
</protein>
<evidence type="ECO:0000256" key="6">
    <source>
        <dbReference type="PIRSR" id="PIRSR606225-1"/>
    </source>
</evidence>
<dbReference type="CDD" id="cd00165">
    <property type="entry name" value="S4"/>
    <property type="match status" value="1"/>
</dbReference>
<dbReference type="InterPro" id="IPR006225">
    <property type="entry name" value="PsdUridine_synth_RluC/D"/>
</dbReference>
<proteinExistence type="inferred from homology"/>
<evidence type="ECO:0000256" key="8">
    <source>
        <dbReference type="RuleBase" id="RU362028"/>
    </source>
</evidence>
<evidence type="ECO:0000256" key="3">
    <source>
        <dbReference type="ARBA" id="ARBA00023235"/>
    </source>
</evidence>
<dbReference type="GO" id="GO:0160140">
    <property type="term" value="F:23S rRNA pseudouridine(1911/1915/1917) synthase activity"/>
    <property type="evidence" value="ECO:0007669"/>
    <property type="project" value="UniProtKB-EC"/>
</dbReference>
<gene>
    <name evidence="10" type="primary">rluD</name>
    <name evidence="10" type="ORF">GHNINEIG_01444</name>
</gene>
<dbReference type="PANTHER" id="PTHR21600:SF44">
    <property type="entry name" value="RIBOSOMAL LARGE SUBUNIT PSEUDOURIDINE SYNTHASE D"/>
    <property type="match status" value="1"/>
</dbReference>
<dbReference type="OrthoDB" id="9807829at2"/>
<dbReference type="Gene3D" id="3.10.290.10">
    <property type="entry name" value="RNA-binding S4 domain"/>
    <property type="match status" value="1"/>
</dbReference>
<evidence type="ECO:0000256" key="1">
    <source>
        <dbReference type="ARBA" id="ARBA00010876"/>
    </source>
</evidence>
<dbReference type="PROSITE" id="PS01129">
    <property type="entry name" value="PSI_RLU"/>
    <property type="match status" value="1"/>
</dbReference>
<dbReference type="CDD" id="cd02869">
    <property type="entry name" value="PseudoU_synth_RluA_like"/>
    <property type="match status" value="1"/>
</dbReference>
<evidence type="ECO:0000256" key="5">
    <source>
        <dbReference type="ARBA" id="ARBA00056072"/>
    </source>
</evidence>
<name>A0A4P7NZU8_9GAMM</name>
<dbReference type="PROSITE" id="PS50889">
    <property type="entry name" value="S4"/>
    <property type="match status" value="1"/>
</dbReference>
<dbReference type="InterPro" id="IPR006145">
    <property type="entry name" value="PsdUridine_synth_RsuA/RluA"/>
</dbReference>
<evidence type="ECO:0000259" key="9">
    <source>
        <dbReference type="SMART" id="SM00363"/>
    </source>
</evidence>
<dbReference type="NCBIfam" id="TIGR00005">
    <property type="entry name" value="rluA_subfam"/>
    <property type="match status" value="1"/>
</dbReference>
<dbReference type="EC" id="5.4.99.-" evidence="8"/>
<keyword evidence="2 7" id="KW-0694">RNA-binding</keyword>
<dbReference type="EMBL" id="CP032096">
    <property type="protein sequence ID" value="QBZ83390.1"/>
    <property type="molecule type" value="Genomic_DNA"/>
</dbReference>
<comment type="catalytic activity">
    <reaction evidence="4">
        <text>uridine(1911/1915/1917) in 23S rRNA = pseudouridine(1911/1915/1917) in 23S rRNA</text>
        <dbReference type="Rhea" id="RHEA:42524"/>
        <dbReference type="Rhea" id="RHEA-COMP:10097"/>
        <dbReference type="Rhea" id="RHEA-COMP:10098"/>
        <dbReference type="ChEBI" id="CHEBI:65314"/>
        <dbReference type="ChEBI" id="CHEBI:65315"/>
        <dbReference type="EC" id="5.4.99.23"/>
    </reaction>
</comment>
<keyword evidence="11" id="KW-1185">Reference proteome</keyword>
<comment type="catalytic activity">
    <reaction evidence="8">
        <text>a uridine in RNA = a pseudouridine in RNA</text>
        <dbReference type="Rhea" id="RHEA:48348"/>
        <dbReference type="Rhea" id="RHEA-COMP:12068"/>
        <dbReference type="Rhea" id="RHEA-COMP:12069"/>
        <dbReference type="ChEBI" id="CHEBI:65314"/>
        <dbReference type="ChEBI" id="CHEBI:65315"/>
    </reaction>
</comment>
<reference evidence="10 11" key="1">
    <citation type="submission" date="2018-08" db="EMBL/GenBank/DDBJ databases">
        <title>Horizontal acquisition of hydrogen conversion ability and other habitat adaptations in Hydrogenovibrio crunogenus strains.</title>
        <authorList>
            <person name="Gonnella G."/>
            <person name="Adam N."/>
            <person name="Perner M."/>
        </authorList>
    </citation>
    <scope>NUCLEOTIDE SEQUENCE [LARGE SCALE GENOMIC DNA]</scope>
    <source>
        <strain evidence="10 11">SP-41</strain>
    </source>
</reference>
<evidence type="ECO:0000313" key="10">
    <source>
        <dbReference type="EMBL" id="QBZ83390.1"/>
    </source>
</evidence>
<feature type="domain" description="RNA-binding S4" evidence="9">
    <location>
        <begin position="17"/>
        <end position="79"/>
    </location>
</feature>
<dbReference type="Gene3D" id="3.30.2350.10">
    <property type="entry name" value="Pseudouridine synthase"/>
    <property type="match status" value="1"/>
</dbReference>
<dbReference type="InterPro" id="IPR050188">
    <property type="entry name" value="RluA_PseudoU_synthase"/>
</dbReference>
<dbReference type="InterPro" id="IPR036986">
    <property type="entry name" value="S4_RNA-bd_sf"/>
</dbReference>
<dbReference type="AlphaFoldDB" id="A0A4P7NZU8"/>
<accession>A0A4P7NZU8</accession>
<dbReference type="InterPro" id="IPR006224">
    <property type="entry name" value="PsdUridine_synth_RluA-like_CS"/>
</dbReference>
<evidence type="ECO:0000313" key="11">
    <source>
        <dbReference type="Proteomes" id="UP000296201"/>
    </source>
</evidence>
<keyword evidence="3 8" id="KW-0413">Isomerase</keyword>
<comment type="similarity">
    <text evidence="1 8">Belongs to the pseudouridine synthase RluA family.</text>
</comment>
<feature type="active site" evidence="6">
    <location>
        <position position="138"/>
    </location>
</feature>
<dbReference type="SMART" id="SM00363">
    <property type="entry name" value="S4"/>
    <property type="match status" value="1"/>
</dbReference>
<dbReference type="FunFam" id="3.30.2350.10:FF:000006">
    <property type="entry name" value="Pseudouridine synthase"/>
    <property type="match status" value="1"/>
</dbReference>
<dbReference type="PANTHER" id="PTHR21600">
    <property type="entry name" value="MITOCHONDRIAL RNA PSEUDOURIDINE SYNTHASE"/>
    <property type="match status" value="1"/>
</dbReference>
<dbReference type="InterPro" id="IPR002942">
    <property type="entry name" value="S4_RNA-bd"/>
</dbReference>
<dbReference type="GO" id="GO:0000455">
    <property type="term" value="P:enzyme-directed rRNA pseudouridine synthesis"/>
    <property type="evidence" value="ECO:0007669"/>
    <property type="project" value="UniProtKB-ARBA"/>
</dbReference>
<dbReference type="Proteomes" id="UP000296201">
    <property type="component" value="Chromosome"/>
</dbReference>
<evidence type="ECO:0000256" key="2">
    <source>
        <dbReference type="ARBA" id="ARBA00022884"/>
    </source>
</evidence>